<reference evidence="5 6" key="1">
    <citation type="submission" date="2020-02" db="EMBL/GenBank/DDBJ databases">
        <title>Full genome sequence of Nocardioides sp. R-3366.</title>
        <authorList>
            <person name="Im W.-T."/>
        </authorList>
    </citation>
    <scope>NUCLEOTIDE SEQUENCE [LARGE SCALE GENOMIC DNA]</scope>
    <source>
        <strain evidence="5 6">R-3366</strain>
    </source>
</reference>
<evidence type="ECO:0000313" key="6">
    <source>
        <dbReference type="Proteomes" id="UP000502996"/>
    </source>
</evidence>
<gene>
    <name evidence="5" type="ORF">G5V58_25055</name>
</gene>
<protein>
    <submittedName>
        <fullName evidence="5">Extracellular solute-binding protein</fullName>
    </submittedName>
</protein>
<keyword evidence="3 4" id="KW-0732">Signal</keyword>
<organism evidence="5 6">
    <name type="scientific">Nocardioides anomalus</name>
    <dbReference type="NCBI Taxonomy" id="2712223"/>
    <lineage>
        <taxon>Bacteria</taxon>
        <taxon>Bacillati</taxon>
        <taxon>Actinomycetota</taxon>
        <taxon>Actinomycetes</taxon>
        <taxon>Propionibacteriales</taxon>
        <taxon>Nocardioidaceae</taxon>
        <taxon>Nocardioides</taxon>
    </lineage>
</organism>
<evidence type="ECO:0000256" key="1">
    <source>
        <dbReference type="ARBA" id="ARBA00008520"/>
    </source>
</evidence>
<dbReference type="KEGG" id="nano:G5V58_25055"/>
<dbReference type="Gene3D" id="3.40.190.10">
    <property type="entry name" value="Periplasmic binding protein-like II"/>
    <property type="match status" value="2"/>
</dbReference>
<sequence length="480" mass="51653">MRYAQRVGRRSLLSRPVGLATAALLAATALAACGGGDDDGGGGSGGVAEAKGPKAPATIPELTDDPVNLSFIWFEWPPAQALEDFANAEYTKERPNVTIEVNTVPNANWHDAMFTQFAARQTDFDIAILDSQHIGEAVTNGNILDLTDFIKENIDTDAYNPYLLAAYGQYPQAETGQRDENASLYGLPLLGDTWTMIYRKDLIGEDPPKTWDDMIAAAQKCQDENPGISGLAFHQSNGSDAAAVTYNTVNGVYGGNLWDAKDKLIDGVINDDAGQKAMDVLVNQMKPLTAKGSGNWFIDEVNAAVAQGKACIAFQWIAASGGLLDPEQSTLGSTREEIEQKLGFATLPSQETDLVPLGGMGMHVSAYASEEDQAEALNFMKWFEQPEIQKKWAAAGGVPARTDALESPEFLNSSPFAQVYTDSVSRMRDMWNVPEYARLIDIENTNVNAALNGAKDPKDALDDIAQEQQDVLDSSGGSGL</sequence>
<dbReference type="AlphaFoldDB" id="A0A6G6WK92"/>
<dbReference type="SUPFAM" id="SSF53850">
    <property type="entry name" value="Periplasmic binding protein-like II"/>
    <property type="match status" value="1"/>
</dbReference>
<comment type="similarity">
    <text evidence="1">Belongs to the bacterial solute-binding protein 1 family.</text>
</comment>
<accession>A0A6G6WK92</accession>
<dbReference type="InterPro" id="IPR006059">
    <property type="entry name" value="SBP"/>
</dbReference>
<dbReference type="EMBL" id="CP049257">
    <property type="protein sequence ID" value="QIG45577.1"/>
    <property type="molecule type" value="Genomic_DNA"/>
</dbReference>
<dbReference type="Pfam" id="PF01547">
    <property type="entry name" value="SBP_bac_1"/>
    <property type="match status" value="1"/>
</dbReference>
<proteinExistence type="inferred from homology"/>
<keyword evidence="2" id="KW-0813">Transport</keyword>
<feature type="signal peptide" evidence="4">
    <location>
        <begin position="1"/>
        <end position="31"/>
    </location>
</feature>
<dbReference type="PANTHER" id="PTHR43649">
    <property type="entry name" value="ARABINOSE-BINDING PROTEIN-RELATED"/>
    <property type="match status" value="1"/>
</dbReference>
<evidence type="ECO:0000256" key="4">
    <source>
        <dbReference type="SAM" id="SignalP"/>
    </source>
</evidence>
<evidence type="ECO:0000313" key="5">
    <source>
        <dbReference type="EMBL" id="QIG45577.1"/>
    </source>
</evidence>
<evidence type="ECO:0000256" key="3">
    <source>
        <dbReference type="ARBA" id="ARBA00022729"/>
    </source>
</evidence>
<dbReference type="InterPro" id="IPR050490">
    <property type="entry name" value="Bact_solute-bd_prot1"/>
</dbReference>
<feature type="chain" id="PRO_5026300491" evidence="4">
    <location>
        <begin position="32"/>
        <end position="480"/>
    </location>
</feature>
<dbReference type="PROSITE" id="PS51257">
    <property type="entry name" value="PROKAR_LIPOPROTEIN"/>
    <property type="match status" value="1"/>
</dbReference>
<dbReference type="PANTHER" id="PTHR43649:SF34">
    <property type="entry name" value="ABC TRANSPORTER PERIPLASMIC-BINDING PROTEIN YCJN-RELATED"/>
    <property type="match status" value="1"/>
</dbReference>
<keyword evidence="6" id="KW-1185">Reference proteome</keyword>
<name>A0A6G6WK92_9ACTN</name>
<dbReference type="Proteomes" id="UP000502996">
    <property type="component" value="Chromosome"/>
</dbReference>
<evidence type="ECO:0000256" key="2">
    <source>
        <dbReference type="ARBA" id="ARBA00022448"/>
    </source>
</evidence>